<accession>A0AAW2Y2I9</accession>
<dbReference type="GO" id="GO:0016787">
    <property type="term" value="F:hydrolase activity"/>
    <property type="evidence" value="ECO:0007669"/>
    <property type="project" value="UniProtKB-KW"/>
</dbReference>
<comment type="caution">
    <text evidence="2">The sequence shown here is derived from an EMBL/GenBank/DDBJ whole genome shotgun (WGS) entry which is preliminary data.</text>
</comment>
<dbReference type="EMBL" id="JACGWN010000002">
    <property type="protein sequence ID" value="KAL0459984.1"/>
    <property type="molecule type" value="Genomic_DNA"/>
</dbReference>
<evidence type="ECO:0000256" key="1">
    <source>
        <dbReference type="SAM" id="MobiDB-lite"/>
    </source>
</evidence>
<name>A0AAW2Y2I9_9LAMI</name>
<sequence length="127" mass="14272">MENDFNIDSAPAISSSSLHSEPRQEEGEEPLSSDDDQRVYLVPFRWWKEAQDSSSSEIKRGIPYAASPAPPYGGPMKIFNNIFNSDIAFNLRKEDELMSNGVNGEVGVSSRDYALVPGEMWLQTLKW</sequence>
<reference evidence="2" key="1">
    <citation type="submission" date="2020-06" db="EMBL/GenBank/DDBJ databases">
        <authorList>
            <person name="Li T."/>
            <person name="Hu X."/>
            <person name="Zhang T."/>
            <person name="Song X."/>
            <person name="Zhang H."/>
            <person name="Dai N."/>
            <person name="Sheng W."/>
            <person name="Hou X."/>
            <person name="Wei L."/>
        </authorList>
    </citation>
    <scope>NUCLEOTIDE SEQUENCE</scope>
    <source>
        <strain evidence="2">KEN1</strain>
        <tissue evidence="2">Leaf</tissue>
    </source>
</reference>
<feature type="compositionally biased region" description="Low complexity" evidence="1">
    <location>
        <begin position="9"/>
        <end position="19"/>
    </location>
</feature>
<dbReference type="AlphaFoldDB" id="A0AAW2Y2I9"/>
<protein>
    <submittedName>
        <fullName evidence="2">Ubiquitin carboxyl-terminal hydrolase 8</fullName>
    </submittedName>
</protein>
<organism evidence="2">
    <name type="scientific">Sesamum latifolium</name>
    <dbReference type="NCBI Taxonomy" id="2727402"/>
    <lineage>
        <taxon>Eukaryota</taxon>
        <taxon>Viridiplantae</taxon>
        <taxon>Streptophyta</taxon>
        <taxon>Embryophyta</taxon>
        <taxon>Tracheophyta</taxon>
        <taxon>Spermatophyta</taxon>
        <taxon>Magnoliopsida</taxon>
        <taxon>eudicotyledons</taxon>
        <taxon>Gunneridae</taxon>
        <taxon>Pentapetalae</taxon>
        <taxon>asterids</taxon>
        <taxon>lamiids</taxon>
        <taxon>Lamiales</taxon>
        <taxon>Pedaliaceae</taxon>
        <taxon>Sesamum</taxon>
    </lineage>
</organism>
<reference evidence="2" key="2">
    <citation type="journal article" date="2024" name="Plant">
        <title>Genomic evolution and insights into agronomic trait innovations of Sesamum species.</title>
        <authorList>
            <person name="Miao H."/>
            <person name="Wang L."/>
            <person name="Qu L."/>
            <person name="Liu H."/>
            <person name="Sun Y."/>
            <person name="Le M."/>
            <person name="Wang Q."/>
            <person name="Wei S."/>
            <person name="Zheng Y."/>
            <person name="Lin W."/>
            <person name="Duan Y."/>
            <person name="Cao H."/>
            <person name="Xiong S."/>
            <person name="Wang X."/>
            <person name="Wei L."/>
            <person name="Li C."/>
            <person name="Ma Q."/>
            <person name="Ju M."/>
            <person name="Zhao R."/>
            <person name="Li G."/>
            <person name="Mu C."/>
            <person name="Tian Q."/>
            <person name="Mei H."/>
            <person name="Zhang T."/>
            <person name="Gao T."/>
            <person name="Zhang H."/>
        </authorList>
    </citation>
    <scope>NUCLEOTIDE SEQUENCE</scope>
    <source>
        <strain evidence="2">KEN1</strain>
    </source>
</reference>
<evidence type="ECO:0000313" key="2">
    <source>
        <dbReference type="EMBL" id="KAL0459984.1"/>
    </source>
</evidence>
<gene>
    <name evidence="2" type="ORF">Slati_0625600</name>
</gene>
<proteinExistence type="predicted"/>
<keyword evidence="2" id="KW-0378">Hydrolase</keyword>
<feature type="region of interest" description="Disordered" evidence="1">
    <location>
        <begin position="1"/>
        <end position="36"/>
    </location>
</feature>